<evidence type="ECO:0000259" key="2">
    <source>
        <dbReference type="Pfam" id="PF20736"/>
    </source>
</evidence>
<dbReference type="Gene3D" id="1.50.10.20">
    <property type="match status" value="1"/>
</dbReference>
<protein>
    <recommendedName>
        <fullName evidence="5">Glycoside hydrolase family 127 protein</fullName>
    </recommendedName>
</protein>
<sequence length="548" mass="60490">MKSIQLERLSLDGDLRDRLAASASRLADSLYGPDEVFKPASYDWPGDNEGRTLLAQILTARATGTEPLHTAAILAKLPEGVNERGYFGSILPEGMTDEQQLSGNSWYLRALAELYAWKKEPAVLRLIEQVVTGLILPAKAHFDHYPTDPQERASEGEAAGKRGDKPVRNWYLSTDIGCAFIMLDGAAHAYELLGWPELKETIEAMIRKFLSIDLIGISAQTHATLSALRGMLRYYGMNGDAGLLAAAERIFELYVREGMTENGANRNWFNRPWWTEPCAVVDSFVAAVELWRRTAKPEYLETAHLIYFNGLSHGQRPNGGFGCDNCAGSKERDLYALENVYEAYWCCTMRGGEGLSRAAEYGYWMDGNRVTVPFYHNGTAALALDAGDVVIRQSTSYPYAGQAAFEVLSAPASCAATLRFYVPQHAVPGTAAIRMNGVRLDAVSENGFLEVQAELRPGMRLELRFELGLVRVPAAHAPGFPDAFTLRHGVLLLRSRRNEAEPELGPLTYSENGNYKDAGGAVVLSPVFIPIRLNDKETVLERKAILFA</sequence>
<dbReference type="KEGG" id="prz:GZH47_08835"/>
<name>A0A6C0NXK8_9BACL</name>
<dbReference type="RefSeq" id="WP_162639756.1">
    <property type="nucleotide sequence ID" value="NZ_CP048286.1"/>
</dbReference>
<proteinExistence type="predicted"/>
<dbReference type="Proteomes" id="UP000479114">
    <property type="component" value="Chromosome"/>
</dbReference>
<reference evidence="3 4" key="1">
    <citation type="submission" date="2020-02" db="EMBL/GenBank/DDBJ databases">
        <title>Paenibacillus sp. nov., isolated from rhizosphere soil of tomato.</title>
        <authorList>
            <person name="Weon H.-Y."/>
            <person name="Lee S.A."/>
        </authorList>
    </citation>
    <scope>NUCLEOTIDE SEQUENCE [LARGE SCALE GENOMIC DNA]</scope>
    <source>
        <strain evidence="3 4">14171R-81</strain>
    </source>
</reference>
<dbReference type="Pfam" id="PF07944">
    <property type="entry name" value="Beta-AFase-like_GH127_cat"/>
    <property type="match status" value="1"/>
</dbReference>
<dbReference type="InterPro" id="IPR008928">
    <property type="entry name" value="6-hairpin_glycosidase_sf"/>
</dbReference>
<organism evidence="3 4">
    <name type="scientific">Paenibacillus rhizovicinus</name>
    <dbReference type="NCBI Taxonomy" id="2704463"/>
    <lineage>
        <taxon>Bacteria</taxon>
        <taxon>Bacillati</taxon>
        <taxon>Bacillota</taxon>
        <taxon>Bacilli</taxon>
        <taxon>Bacillales</taxon>
        <taxon>Paenibacillaceae</taxon>
        <taxon>Paenibacillus</taxon>
    </lineage>
</organism>
<dbReference type="GO" id="GO:0005975">
    <property type="term" value="P:carbohydrate metabolic process"/>
    <property type="evidence" value="ECO:0007669"/>
    <property type="project" value="InterPro"/>
</dbReference>
<dbReference type="AlphaFoldDB" id="A0A6C0NXK8"/>
<evidence type="ECO:0000259" key="1">
    <source>
        <dbReference type="Pfam" id="PF07944"/>
    </source>
</evidence>
<dbReference type="Pfam" id="PF20736">
    <property type="entry name" value="Glyco_hydro127M"/>
    <property type="match status" value="1"/>
</dbReference>
<evidence type="ECO:0008006" key="5">
    <source>
        <dbReference type="Google" id="ProtNLM"/>
    </source>
</evidence>
<evidence type="ECO:0000313" key="3">
    <source>
        <dbReference type="EMBL" id="QHW30947.1"/>
    </source>
</evidence>
<dbReference type="InterPro" id="IPR012878">
    <property type="entry name" value="Beta-AFase-like_GH127_cat"/>
</dbReference>
<gene>
    <name evidence="3" type="ORF">GZH47_08835</name>
</gene>
<dbReference type="InterPro" id="IPR049046">
    <property type="entry name" value="Beta-AFase-like_GH127_middle"/>
</dbReference>
<feature type="domain" description="Non-reducing end beta-L-arabinofuranosidase-like GH127 catalytic" evidence="1">
    <location>
        <begin position="220"/>
        <end position="356"/>
    </location>
</feature>
<evidence type="ECO:0000313" key="4">
    <source>
        <dbReference type="Proteomes" id="UP000479114"/>
    </source>
</evidence>
<dbReference type="EMBL" id="CP048286">
    <property type="protein sequence ID" value="QHW30947.1"/>
    <property type="molecule type" value="Genomic_DNA"/>
</dbReference>
<dbReference type="SUPFAM" id="SSF48208">
    <property type="entry name" value="Six-hairpin glycosidases"/>
    <property type="match status" value="1"/>
</dbReference>
<feature type="domain" description="Non-reducing end beta-L-arabinofuranosidase-like GH127 middle" evidence="2">
    <location>
        <begin position="371"/>
        <end position="466"/>
    </location>
</feature>
<keyword evidence="4" id="KW-1185">Reference proteome</keyword>
<accession>A0A6C0NXK8</accession>